<name>A0A485AQL0_RAOPL</name>
<evidence type="ECO:0000256" key="1">
    <source>
        <dbReference type="ARBA" id="ARBA00023002"/>
    </source>
</evidence>
<gene>
    <name evidence="2" type="ORF">NCTC12998_02218</name>
</gene>
<proteinExistence type="predicted"/>
<dbReference type="Proteomes" id="UP000345637">
    <property type="component" value="Unassembled WGS sequence"/>
</dbReference>
<evidence type="ECO:0000313" key="3">
    <source>
        <dbReference type="Proteomes" id="UP000345637"/>
    </source>
</evidence>
<evidence type="ECO:0000313" key="2">
    <source>
        <dbReference type="EMBL" id="VFS63294.1"/>
    </source>
</evidence>
<dbReference type="AlphaFoldDB" id="A0A485AQL0"/>
<dbReference type="InterPro" id="IPR016162">
    <property type="entry name" value="Ald_DH_N"/>
</dbReference>
<sequence length="75" mass="8152">MYCVTLINQQLARLGAPASLVVTVASPSIDNTNALIGDARINMLVATGGPAIVENRDVVRQKSDWRRRRQSSRCG</sequence>
<protein>
    <submittedName>
        <fullName evidence="2">Aldehyde dehydrogenase EutE</fullName>
    </submittedName>
</protein>
<dbReference type="Gene3D" id="3.40.605.10">
    <property type="entry name" value="Aldehyde Dehydrogenase, Chain A, domain 1"/>
    <property type="match status" value="1"/>
</dbReference>
<dbReference type="EMBL" id="CAADJE010000021">
    <property type="protein sequence ID" value="VFS63294.1"/>
    <property type="molecule type" value="Genomic_DNA"/>
</dbReference>
<keyword evidence="1" id="KW-0560">Oxidoreductase</keyword>
<dbReference type="InterPro" id="IPR016161">
    <property type="entry name" value="Ald_DH/histidinol_DH"/>
</dbReference>
<dbReference type="GO" id="GO:0016491">
    <property type="term" value="F:oxidoreductase activity"/>
    <property type="evidence" value="ECO:0007669"/>
    <property type="project" value="UniProtKB-KW"/>
</dbReference>
<reference evidence="2 3" key="1">
    <citation type="submission" date="2019-03" db="EMBL/GenBank/DDBJ databases">
        <authorList>
            <consortium name="Pathogen Informatics"/>
        </authorList>
    </citation>
    <scope>NUCLEOTIDE SEQUENCE [LARGE SCALE GENOMIC DNA]</scope>
    <source>
        <strain evidence="2 3">NCTC12998</strain>
    </source>
</reference>
<accession>A0A485AQL0</accession>
<organism evidence="2 3">
    <name type="scientific">Raoultella planticola</name>
    <name type="common">Klebsiella planticola</name>
    <dbReference type="NCBI Taxonomy" id="575"/>
    <lineage>
        <taxon>Bacteria</taxon>
        <taxon>Pseudomonadati</taxon>
        <taxon>Pseudomonadota</taxon>
        <taxon>Gammaproteobacteria</taxon>
        <taxon>Enterobacterales</taxon>
        <taxon>Enterobacteriaceae</taxon>
        <taxon>Klebsiella/Raoultella group</taxon>
        <taxon>Raoultella</taxon>
    </lineage>
</organism>
<dbReference type="SUPFAM" id="SSF53720">
    <property type="entry name" value="ALDH-like"/>
    <property type="match status" value="1"/>
</dbReference>